<evidence type="ECO:0000256" key="8">
    <source>
        <dbReference type="ARBA" id="ARBA00023315"/>
    </source>
</evidence>
<comment type="similarity">
    <text evidence="3 10">Belongs to the 2-oxoacid dehydrogenase family.</text>
</comment>
<feature type="compositionally biased region" description="Pro residues" evidence="11">
    <location>
        <begin position="250"/>
        <end position="259"/>
    </location>
</feature>
<dbReference type="GO" id="GO:0031405">
    <property type="term" value="F:lipoic acid binding"/>
    <property type="evidence" value="ECO:0007669"/>
    <property type="project" value="TreeGrafter"/>
</dbReference>
<dbReference type="SUPFAM" id="SSF51230">
    <property type="entry name" value="Single hybrid motif"/>
    <property type="match status" value="1"/>
</dbReference>
<dbReference type="Pfam" id="PF00364">
    <property type="entry name" value="Biotin_lipoyl"/>
    <property type="match status" value="1"/>
</dbReference>
<accession>A0AAV6V8R8</accession>
<comment type="subcellular location">
    <subcellularLocation>
        <location evidence="2">Mitochondrion matrix</location>
    </subcellularLocation>
</comment>
<dbReference type="GO" id="GO:0016407">
    <property type="term" value="F:acetyltransferase activity"/>
    <property type="evidence" value="ECO:0007669"/>
    <property type="project" value="TreeGrafter"/>
</dbReference>
<dbReference type="Pfam" id="PF00198">
    <property type="entry name" value="2-oxoacid_dh"/>
    <property type="match status" value="1"/>
</dbReference>
<dbReference type="FunFam" id="3.30.559.10:FF:000027">
    <property type="entry name" value="Dihydrolipoamide acetyltransferase component of pyruvate dehydrogenase complex"/>
    <property type="match status" value="1"/>
</dbReference>
<organism evidence="14 15">
    <name type="scientific">Oedothorax gibbosus</name>
    <dbReference type="NCBI Taxonomy" id="931172"/>
    <lineage>
        <taxon>Eukaryota</taxon>
        <taxon>Metazoa</taxon>
        <taxon>Ecdysozoa</taxon>
        <taxon>Arthropoda</taxon>
        <taxon>Chelicerata</taxon>
        <taxon>Arachnida</taxon>
        <taxon>Araneae</taxon>
        <taxon>Araneomorphae</taxon>
        <taxon>Entelegynae</taxon>
        <taxon>Araneoidea</taxon>
        <taxon>Linyphiidae</taxon>
        <taxon>Erigoninae</taxon>
        <taxon>Oedothorax</taxon>
    </lineage>
</organism>
<dbReference type="InterPro" id="IPR001078">
    <property type="entry name" value="2-oxoacid_DH_actylTfrase"/>
</dbReference>
<dbReference type="Gene3D" id="2.40.50.100">
    <property type="match status" value="1"/>
</dbReference>
<dbReference type="GO" id="GO:0005759">
    <property type="term" value="C:mitochondrial matrix"/>
    <property type="evidence" value="ECO:0007669"/>
    <property type="project" value="UniProtKB-SubCell"/>
</dbReference>
<feature type="domain" description="Lipoyl-binding" evidence="12">
    <location>
        <begin position="70"/>
        <end position="145"/>
    </location>
</feature>
<dbReference type="InterPro" id="IPR011053">
    <property type="entry name" value="Single_hybrid_motif"/>
</dbReference>
<dbReference type="Gene3D" id="3.30.559.10">
    <property type="entry name" value="Chloramphenicol acetyltransferase-like domain"/>
    <property type="match status" value="1"/>
</dbReference>
<evidence type="ECO:0000259" key="12">
    <source>
        <dbReference type="PROSITE" id="PS50968"/>
    </source>
</evidence>
<evidence type="ECO:0000256" key="9">
    <source>
        <dbReference type="ARBA" id="ARBA00051775"/>
    </source>
</evidence>
<gene>
    <name evidence="14" type="ORF">JTE90_001737</name>
</gene>
<keyword evidence="7" id="KW-0496">Mitochondrion</keyword>
<dbReference type="PROSITE" id="PS51826">
    <property type="entry name" value="PSBD"/>
    <property type="match status" value="1"/>
</dbReference>
<evidence type="ECO:0000256" key="1">
    <source>
        <dbReference type="ARBA" id="ARBA00001938"/>
    </source>
</evidence>
<evidence type="ECO:0000313" key="15">
    <source>
        <dbReference type="Proteomes" id="UP000827092"/>
    </source>
</evidence>
<feature type="domain" description="Peripheral subunit-binding (PSBD)" evidence="13">
    <location>
        <begin position="183"/>
        <end position="220"/>
    </location>
</feature>
<dbReference type="InterPro" id="IPR004167">
    <property type="entry name" value="PSBD"/>
</dbReference>
<keyword evidence="8 10" id="KW-0012">Acyltransferase</keyword>
<dbReference type="InterPro" id="IPR036625">
    <property type="entry name" value="E3-bd_dom_sf"/>
</dbReference>
<dbReference type="PROSITE" id="PS00189">
    <property type="entry name" value="LIPOYL"/>
    <property type="match status" value="1"/>
</dbReference>
<evidence type="ECO:0000256" key="10">
    <source>
        <dbReference type="RuleBase" id="RU003423"/>
    </source>
</evidence>
<dbReference type="Proteomes" id="UP000827092">
    <property type="component" value="Unassembled WGS sequence"/>
</dbReference>
<dbReference type="GO" id="GO:0043754">
    <property type="term" value="F:dihydrolipoamide branched chain acyltransferase activity"/>
    <property type="evidence" value="ECO:0007669"/>
    <property type="project" value="UniProtKB-EC"/>
</dbReference>
<comment type="catalytic activity">
    <reaction evidence="9">
        <text>N(6)-[(R)-dihydrolipoyl]-L-lysyl-[protein] + 2-methylpropanoyl-CoA = N(6)-[(R)-S(8)-2-methylpropanoyldihydrolipoyl]-L-lysyl-[protein] + CoA</text>
        <dbReference type="Rhea" id="RHEA:18865"/>
        <dbReference type="Rhea" id="RHEA-COMP:10475"/>
        <dbReference type="Rhea" id="RHEA-COMP:10497"/>
        <dbReference type="ChEBI" id="CHEBI:57287"/>
        <dbReference type="ChEBI" id="CHEBI:57338"/>
        <dbReference type="ChEBI" id="CHEBI:83100"/>
        <dbReference type="ChEBI" id="CHEBI:83142"/>
        <dbReference type="EC" id="2.3.1.168"/>
    </reaction>
    <physiologicalReaction direction="left-to-right" evidence="9">
        <dbReference type="Rhea" id="RHEA:18866"/>
    </physiologicalReaction>
</comment>
<evidence type="ECO:0000256" key="5">
    <source>
        <dbReference type="ARBA" id="ARBA00022823"/>
    </source>
</evidence>
<dbReference type="SUPFAM" id="SSF47005">
    <property type="entry name" value="Peripheral subunit-binding domain of 2-oxo acid dehydrogenase complex"/>
    <property type="match status" value="1"/>
</dbReference>
<comment type="caution">
    <text evidence="14">The sequence shown here is derived from an EMBL/GenBank/DDBJ whole genome shotgun (WGS) entry which is preliminary data.</text>
</comment>
<dbReference type="InterPro" id="IPR050743">
    <property type="entry name" value="2-oxoacid_DH_E2_comp"/>
</dbReference>
<evidence type="ECO:0000313" key="14">
    <source>
        <dbReference type="EMBL" id="KAG8192001.1"/>
    </source>
</evidence>
<comment type="cofactor">
    <cofactor evidence="1 10">
        <name>(R)-lipoate</name>
        <dbReference type="ChEBI" id="CHEBI:83088"/>
    </cofactor>
</comment>
<sequence length="495" mass="54848">MSWQQILVKTILGSVRILSTNILKSFKNYRTLRYVCSVKKTHTHLHKHYNQIKKTHRCNLFTSSRHLGKIVSFNLSDIGEGISEVTLKEWYVKEGDKVSQFDSICEVQSDKASVTITSRYDGTVRKIYYAVDDMAKVGSPLVDIELLEEDTSSSDEQVDQVQDQIAAPAGEVSEFLDPALKVLTTPAVRRIAGEHNIKLSEVKGTGKDGRILKEDVFAYLESLKSKDTTKAPSESPSRPPKSPSKQPQQERPPPIPAPQPMGQDRTEPIRGIRKAMSRTMTKSLSVPCFSYCDEVDVTPLVEARGLLKSVAEERGLKFSYMPFFIKAVSLALMEYPILNASVDEKCENIFYKASHNIGIAMDTVQGLVVPNIKGVQGLTVLQVAAELSRLQDLGRKGALGQGDLTGGTFSLSNIGAIGGTYAKPVILVPEVAIGAIGKIQALPRFDKNDNIVKRSLLNISWTADHRVIDGATVCRFSNLWKSYLENPMSMFMHMR</sequence>
<dbReference type="EMBL" id="JAFNEN010000147">
    <property type="protein sequence ID" value="KAG8192001.1"/>
    <property type="molecule type" value="Genomic_DNA"/>
</dbReference>
<dbReference type="InterPro" id="IPR000089">
    <property type="entry name" value="Biotin_lipoyl"/>
</dbReference>
<dbReference type="EC" id="2.3.1.-" evidence="10"/>
<protein>
    <recommendedName>
        <fullName evidence="10">Dihydrolipoamide acetyltransferase component of pyruvate dehydrogenase complex</fullName>
        <ecNumber evidence="10">2.3.1.-</ecNumber>
    </recommendedName>
</protein>
<dbReference type="FunFam" id="4.10.320.10:FF:000002">
    <property type="entry name" value="Dihydrolipoamide acetyltransferase component of pyruvate dehydrogenase complex"/>
    <property type="match status" value="1"/>
</dbReference>
<keyword evidence="4 10" id="KW-0808">Transferase</keyword>
<dbReference type="FunFam" id="2.40.50.100:FF:000013">
    <property type="entry name" value="Dihydrolipoamide acetyltransferase component of pyruvate dehydrogenase complex"/>
    <property type="match status" value="1"/>
</dbReference>
<evidence type="ECO:0000256" key="11">
    <source>
        <dbReference type="SAM" id="MobiDB-lite"/>
    </source>
</evidence>
<evidence type="ECO:0000256" key="3">
    <source>
        <dbReference type="ARBA" id="ARBA00007317"/>
    </source>
</evidence>
<dbReference type="CDD" id="cd06849">
    <property type="entry name" value="lipoyl_domain"/>
    <property type="match status" value="1"/>
</dbReference>
<dbReference type="PROSITE" id="PS50968">
    <property type="entry name" value="BIOTINYL_LIPOYL"/>
    <property type="match status" value="1"/>
</dbReference>
<dbReference type="PANTHER" id="PTHR43178:SF5">
    <property type="entry name" value="LIPOAMIDE ACYLTRANSFERASE COMPONENT OF BRANCHED-CHAIN ALPHA-KETO ACID DEHYDROGENASE COMPLEX, MITOCHONDRIAL"/>
    <property type="match status" value="1"/>
</dbReference>
<dbReference type="SUPFAM" id="SSF52777">
    <property type="entry name" value="CoA-dependent acyltransferases"/>
    <property type="match status" value="1"/>
</dbReference>
<proteinExistence type="inferred from homology"/>
<dbReference type="GO" id="GO:0005829">
    <property type="term" value="C:cytosol"/>
    <property type="evidence" value="ECO:0007669"/>
    <property type="project" value="UniProtKB-ARBA"/>
</dbReference>
<keyword evidence="15" id="KW-1185">Reference proteome</keyword>
<keyword evidence="6" id="KW-0809">Transit peptide</keyword>
<dbReference type="Pfam" id="PF02817">
    <property type="entry name" value="E3_binding"/>
    <property type="match status" value="1"/>
</dbReference>
<evidence type="ECO:0000259" key="13">
    <source>
        <dbReference type="PROSITE" id="PS51826"/>
    </source>
</evidence>
<evidence type="ECO:0000256" key="7">
    <source>
        <dbReference type="ARBA" id="ARBA00023128"/>
    </source>
</evidence>
<evidence type="ECO:0000256" key="2">
    <source>
        <dbReference type="ARBA" id="ARBA00004305"/>
    </source>
</evidence>
<evidence type="ECO:0000256" key="6">
    <source>
        <dbReference type="ARBA" id="ARBA00022946"/>
    </source>
</evidence>
<dbReference type="PANTHER" id="PTHR43178">
    <property type="entry name" value="DIHYDROLIPOAMIDE ACETYLTRANSFERASE COMPONENT OF PYRUVATE DEHYDROGENASE COMPLEX"/>
    <property type="match status" value="1"/>
</dbReference>
<feature type="region of interest" description="Disordered" evidence="11">
    <location>
        <begin position="224"/>
        <end position="266"/>
    </location>
</feature>
<dbReference type="AlphaFoldDB" id="A0AAV6V8R8"/>
<dbReference type="InterPro" id="IPR003016">
    <property type="entry name" value="2-oxoA_DH_lipoyl-BS"/>
</dbReference>
<keyword evidence="5 10" id="KW-0450">Lipoyl</keyword>
<evidence type="ECO:0000256" key="4">
    <source>
        <dbReference type="ARBA" id="ARBA00022679"/>
    </source>
</evidence>
<dbReference type="Gene3D" id="4.10.320.10">
    <property type="entry name" value="E3-binding domain"/>
    <property type="match status" value="1"/>
</dbReference>
<dbReference type="InterPro" id="IPR023213">
    <property type="entry name" value="CAT-like_dom_sf"/>
</dbReference>
<name>A0AAV6V8R8_9ARAC</name>
<reference evidence="14 15" key="1">
    <citation type="journal article" date="2022" name="Nat. Ecol. Evol.">
        <title>A masculinizing supergene underlies an exaggerated male reproductive morph in a spider.</title>
        <authorList>
            <person name="Hendrickx F."/>
            <person name="De Corte Z."/>
            <person name="Sonet G."/>
            <person name="Van Belleghem S.M."/>
            <person name="Kostlbacher S."/>
            <person name="Vangestel C."/>
        </authorList>
    </citation>
    <scope>NUCLEOTIDE SEQUENCE [LARGE SCALE GENOMIC DNA]</scope>
    <source>
        <strain evidence="14">W744_W776</strain>
    </source>
</reference>